<evidence type="ECO:0000256" key="2">
    <source>
        <dbReference type="ARBA" id="ARBA00007533"/>
    </source>
</evidence>
<proteinExistence type="inferred from homology"/>
<dbReference type="GO" id="GO:0019856">
    <property type="term" value="P:pyrimidine nucleobase biosynthetic process"/>
    <property type="evidence" value="ECO:0007669"/>
    <property type="project" value="TreeGrafter"/>
</dbReference>
<evidence type="ECO:0000256" key="3">
    <source>
        <dbReference type="ARBA" id="ARBA00012291"/>
    </source>
</evidence>
<comment type="pathway">
    <text evidence="1">Pyrimidine metabolism; CTP biosynthesis via de novo pathway; CTP from UDP: step 2/2.</text>
</comment>
<keyword evidence="11" id="KW-0808">Transferase</keyword>
<protein>
    <recommendedName>
        <fullName evidence="3">CTP synthase (glutamine hydrolyzing)</fullName>
        <ecNumber evidence="3">6.3.4.2</ecNumber>
    </recommendedName>
</protein>
<comment type="similarity">
    <text evidence="2">Belongs to the CTP synthase family.</text>
</comment>
<dbReference type="GO" id="GO:0044210">
    <property type="term" value="P:'de novo' CTP biosynthetic process"/>
    <property type="evidence" value="ECO:0007669"/>
    <property type="project" value="UniProtKB-UniPathway"/>
</dbReference>
<dbReference type="EC" id="6.3.4.2" evidence="3"/>
<dbReference type="PANTHER" id="PTHR11550:SF0">
    <property type="entry name" value="CTP SYNTHASE-RELATED"/>
    <property type="match status" value="1"/>
</dbReference>
<evidence type="ECO:0000256" key="1">
    <source>
        <dbReference type="ARBA" id="ARBA00005171"/>
    </source>
</evidence>
<evidence type="ECO:0000256" key="4">
    <source>
        <dbReference type="ARBA" id="ARBA00022598"/>
    </source>
</evidence>
<dbReference type="GO" id="GO:0042802">
    <property type="term" value="F:identical protein binding"/>
    <property type="evidence" value="ECO:0007669"/>
    <property type="project" value="TreeGrafter"/>
</dbReference>
<evidence type="ECO:0000256" key="5">
    <source>
        <dbReference type="ARBA" id="ARBA00022741"/>
    </source>
</evidence>
<keyword evidence="4" id="KW-0436">Ligase</keyword>
<gene>
    <name evidence="11" type="ORF">B0F87_102572</name>
</gene>
<dbReference type="Pfam" id="PF00117">
    <property type="entry name" value="GATase"/>
    <property type="match status" value="1"/>
</dbReference>
<reference evidence="11 12" key="1">
    <citation type="submission" date="2018-02" db="EMBL/GenBank/DDBJ databases">
        <title>Subsurface microbial communities from deep shales in Ohio and West Virginia, USA.</title>
        <authorList>
            <person name="Wrighton K."/>
        </authorList>
    </citation>
    <scope>NUCLEOTIDE SEQUENCE [LARGE SCALE GENOMIC DNA]</scope>
    <source>
        <strain evidence="11 12">OWC-DMM</strain>
    </source>
</reference>
<keyword evidence="7 11" id="KW-0315">Glutamine amidotransferase</keyword>
<comment type="catalytic activity">
    <reaction evidence="9">
        <text>UTP + L-glutamine + ATP + H2O = CTP + L-glutamate + ADP + phosphate + 2 H(+)</text>
        <dbReference type="Rhea" id="RHEA:26426"/>
        <dbReference type="ChEBI" id="CHEBI:15377"/>
        <dbReference type="ChEBI" id="CHEBI:15378"/>
        <dbReference type="ChEBI" id="CHEBI:29985"/>
        <dbReference type="ChEBI" id="CHEBI:30616"/>
        <dbReference type="ChEBI" id="CHEBI:37563"/>
        <dbReference type="ChEBI" id="CHEBI:43474"/>
        <dbReference type="ChEBI" id="CHEBI:46398"/>
        <dbReference type="ChEBI" id="CHEBI:58359"/>
        <dbReference type="ChEBI" id="CHEBI:456216"/>
        <dbReference type="EC" id="6.3.4.2"/>
    </reaction>
</comment>
<accession>A0A2S6HJ23</accession>
<evidence type="ECO:0000313" key="12">
    <source>
        <dbReference type="Proteomes" id="UP000240010"/>
    </source>
</evidence>
<dbReference type="InterPro" id="IPR017926">
    <property type="entry name" value="GATASE"/>
</dbReference>
<dbReference type="InterPro" id="IPR004468">
    <property type="entry name" value="CTP_synthase"/>
</dbReference>
<evidence type="ECO:0000256" key="9">
    <source>
        <dbReference type="ARBA" id="ARBA00047781"/>
    </source>
</evidence>
<dbReference type="GO" id="GO:0016740">
    <property type="term" value="F:transferase activity"/>
    <property type="evidence" value="ECO:0007669"/>
    <property type="project" value="UniProtKB-KW"/>
</dbReference>
<evidence type="ECO:0000256" key="8">
    <source>
        <dbReference type="ARBA" id="ARBA00022975"/>
    </source>
</evidence>
<keyword evidence="6" id="KW-0067">ATP-binding</keyword>
<dbReference type="GO" id="GO:0003883">
    <property type="term" value="F:CTP synthase activity"/>
    <property type="evidence" value="ECO:0007669"/>
    <property type="project" value="UniProtKB-EC"/>
</dbReference>
<evidence type="ECO:0000256" key="6">
    <source>
        <dbReference type="ARBA" id="ARBA00022840"/>
    </source>
</evidence>
<dbReference type="GO" id="GO:0005829">
    <property type="term" value="C:cytosol"/>
    <property type="evidence" value="ECO:0007669"/>
    <property type="project" value="TreeGrafter"/>
</dbReference>
<dbReference type="Proteomes" id="UP000240010">
    <property type="component" value="Unassembled WGS sequence"/>
</dbReference>
<name>A0A2S6HJ23_9GAMM</name>
<feature type="domain" description="Glutamine amidotransferase" evidence="10">
    <location>
        <begin position="22"/>
        <end position="223"/>
    </location>
</feature>
<dbReference type="InterPro" id="IPR029062">
    <property type="entry name" value="Class_I_gatase-like"/>
</dbReference>
<dbReference type="AlphaFoldDB" id="A0A2S6HJ23"/>
<evidence type="ECO:0000259" key="10">
    <source>
        <dbReference type="Pfam" id="PF00117"/>
    </source>
</evidence>
<dbReference type="Gene3D" id="3.40.50.880">
    <property type="match status" value="1"/>
</dbReference>
<keyword evidence="5" id="KW-0547">Nucleotide-binding</keyword>
<dbReference type="RefSeq" id="WP_104428105.1">
    <property type="nucleotide sequence ID" value="NZ_PTIZ01000002.1"/>
</dbReference>
<evidence type="ECO:0000313" key="11">
    <source>
        <dbReference type="EMBL" id="PPK77457.1"/>
    </source>
</evidence>
<dbReference type="PANTHER" id="PTHR11550">
    <property type="entry name" value="CTP SYNTHASE"/>
    <property type="match status" value="1"/>
</dbReference>
<dbReference type="UniPathway" id="UPA00159">
    <property type="reaction ID" value="UER00277"/>
</dbReference>
<dbReference type="NCBIfam" id="NF004836">
    <property type="entry name" value="PRK06186.1"/>
    <property type="match status" value="1"/>
</dbReference>
<dbReference type="EMBL" id="PTIZ01000002">
    <property type="protein sequence ID" value="PPK77457.1"/>
    <property type="molecule type" value="Genomic_DNA"/>
</dbReference>
<organism evidence="11 12">
    <name type="scientific">Methylobacter tundripaludum</name>
    <dbReference type="NCBI Taxonomy" id="173365"/>
    <lineage>
        <taxon>Bacteria</taxon>
        <taxon>Pseudomonadati</taxon>
        <taxon>Pseudomonadota</taxon>
        <taxon>Gammaproteobacteria</taxon>
        <taxon>Methylococcales</taxon>
        <taxon>Methylococcaceae</taxon>
        <taxon>Methylobacter</taxon>
    </lineage>
</organism>
<comment type="caution">
    <text evidence="11">The sequence shown here is derived from an EMBL/GenBank/DDBJ whole genome shotgun (WGS) entry which is preliminary data.</text>
</comment>
<keyword evidence="8" id="KW-0665">Pyrimidine biosynthesis</keyword>
<dbReference type="GO" id="GO:0005524">
    <property type="term" value="F:ATP binding"/>
    <property type="evidence" value="ECO:0007669"/>
    <property type="project" value="UniProtKB-KW"/>
</dbReference>
<evidence type="ECO:0000256" key="7">
    <source>
        <dbReference type="ARBA" id="ARBA00022962"/>
    </source>
</evidence>
<dbReference type="SUPFAM" id="SSF52317">
    <property type="entry name" value="Class I glutamine amidotransferase-like"/>
    <property type="match status" value="1"/>
</dbReference>
<sequence length="228" mass="25210">MIKSIALLGEYTPTFPPHVSTNAAINHAQQLLDVDITANWVSTEDIDSRLFEHYSGIWVAPGSPYKSMELTLWAIRYARENKIPCFGTCGGFQHMVIEYARNVLGVKGAQHAEYDPSASSLFISQLACSLAGREMQLSFEPGSRVAAIYGGLSAKEHYYCNFGVNPDCIDELKQGPLKVSGSDAEGEIRVIEHPDHPFFIGTLFVPQMRSIPERPHPLVTAFLRAVLL</sequence>